<dbReference type="CDD" id="cd05247">
    <property type="entry name" value="UDP_G4E_1_SDR_e"/>
    <property type="match status" value="1"/>
</dbReference>
<evidence type="ECO:0000256" key="2">
    <source>
        <dbReference type="ARBA" id="ARBA00001911"/>
    </source>
</evidence>
<evidence type="ECO:0000313" key="13">
    <source>
        <dbReference type="EMBL" id="QUH29158.1"/>
    </source>
</evidence>
<evidence type="ECO:0000259" key="12">
    <source>
        <dbReference type="Pfam" id="PF01370"/>
    </source>
</evidence>
<dbReference type="InterPro" id="IPR036291">
    <property type="entry name" value="NAD(P)-bd_dom_sf"/>
</dbReference>
<evidence type="ECO:0000256" key="9">
    <source>
        <dbReference type="ARBA" id="ARBA00023235"/>
    </source>
</evidence>
<evidence type="ECO:0000256" key="11">
    <source>
        <dbReference type="RuleBase" id="RU366046"/>
    </source>
</evidence>
<dbReference type="SUPFAM" id="SSF51735">
    <property type="entry name" value="NAD(P)-binding Rossmann-fold domains"/>
    <property type="match status" value="1"/>
</dbReference>
<dbReference type="NCBIfam" id="TIGR01179">
    <property type="entry name" value="galE"/>
    <property type="match status" value="1"/>
</dbReference>
<reference evidence="13 14" key="1">
    <citation type="submission" date="2020-07" db="EMBL/GenBank/DDBJ databases">
        <title>Vallitalea guaymasensis genome.</title>
        <authorList>
            <person name="Postec A."/>
        </authorList>
    </citation>
    <scope>NUCLEOTIDE SEQUENCE [LARGE SCALE GENOMIC DNA]</scope>
    <source>
        <strain evidence="13 14">Ra1766G1</strain>
    </source>
</reference>
<feature type="domain" description="NAD-dependent epimerase/dehydratase" evidence="12">
    <location>
        <begin position="3"/>
        <end position="252"/>
    </location>
</feature>
<dbReference type="Gene3D" id="3.90.25.10">
    <property type="entry name" value="UDP-galactose 4-epimerase, domain 1"/>
    <property type="match status" value="1"/>
</dbReference>
<comment type="catalytic activity">
    <reaction evidence="1 11">
        <text>UDP-alpha-D-glucose = UDP-alpha-D-galactose</text>
        <dbReference type="Rhea" id="RHEA:22168"/>
        <dbReference type="ChEBI" id="CHEBI:58885"/>
        <dbReference type="ChEBI" id="CHEBI:66914"/>
        <dbReference type="EC" id="5.1.3.2"/>
    </reaction>
</comment>
<evidence type="ECO:0000256" key="8">
    <source>
        <dbReference type="ARBA" id="ARBA00023144"/>
    </source>
</evidence>
<evidence type="ECO:0000256" key="4">
    <source>
        <dbReference type="ARBA" id="ARBA00007637"/>
    </source>
</evidence>
<evidence type="ECO:0000313" key="14">
    <source>
        <dbReference type="Proteomes" id="UP000677305"/>
    </source>
</evidence>
<dbReference type="InterPro" id="IPR001509">
    <property type="entry name" value="Epimerase_deHydtase"/>
</dbReference>
<dbReference type="GO" id="GO:0003978">
    <property type="term" value="F:UDP-glucose 4-epimerase activity"/>
    <property type="evidence" value="ECO:0007669"/>
    <property type="project" value="UniProtKB-UniRule"/>
</dbReference>
<dbReference type="UniPathway" id="UPA00214"/>
<keyword evidence="10 11" id="KW-0119">Carbohydrate metabolism</keyword>
<dbReference type="EC" id="5.1.3.2" evidence="5 11"/>
<dbReference type="InterPro" id="IPR005886">
    <property type="entry name" value="UDP_G4E"/>
</dbReference>
<evidence type="ECO:0000256" key="3">
    <source>
        <dbReference type="ARBA" id="ARBA00004947"/>
    </source>
</evidence>
<protein>
    <recommendedName>
        <fullName evidence="6 11">UDP-glucose 4-epimerase</fullName>
        <ecNumber evidence="5 11">5.1.3.2</ecNumber>
    </recommendedName>
</protein>
<dbReference type="PANTHER" id="PTHR43725">
    <property type="entry name" value="UDP-GLUCOSE 4-EPIMERASE"/>
    <property type="match status" value="1"/>
</dbReference>
<gene>
    <name evidence="13" type="primary">galE</name>
    <name evidence="13" type="ORF">HYG85_09565</name>
</gene>
<accession>A0A8J8MAE0</accession>
<keyword evidence="9 11" id="KW-0413">Isomerase</keyword>
<keyword evidence="14" id="KW-1185">Reference proteome</keyword>
<dbReference type="Gene3D" id="3.40.50.720">
    <property type="entry name" value="NAD(P)-binding Rossmann-like Domain"/>
    <property type="match status" value="1"/>
</dbReference>
<dbReference type="PANTHER" id="PTHR43725:SF53">
    <property type="entry name" value="UDP-ARABINOSE 4-EPIMERASE 1"/>
    <property type="match status" value="1"/>
</dbReference>
<comment type="subunit">
    <text evidence="11">Homodimer.</text>
</comment>
<comment type="cofactor">
    <cofactor evidence="2 11">
        <name>NAD(+)</name>
        <dbReference type="ChEBI" id="CHEBI:57540"/>
    </cofactor>
</comment>
<evidence type="ECO:0000256" key="7">
    <source>
        <dbReference type="ARBA" id="ARBA00023027"/>
    </source>
</evidence>
<keyword evidence="8" id="KW-0299">Galactose metabolism</keyword>
<dbReference type="AlphaFoldDB" id="A0A8J8MAE0"/>
<comment type="pathway">
    <text evidence="3 11">Carbohydrate metabolism; galactose metabolism.</text>
</comment>
<dbReference type="Pfam" id="PF01370">
    <property type="entry name" value="Epimerase"/>
    <property type="match status" value="1"/>
</dbReference>
<keyword evidence="7 11" id="KW-0520">NAD</keyword>
<evidence type="ECO:0000256" key="10">
    <source>
        <dbReference type="ARBA" id="ARBA00023277"/>
    </source>
</evidence>
<dbReference type="Proteomes" id="UP000677305">
    <property type="component" value="Chromosome"/>
</dbReference>
<organism evidence="13 14">
    <name type="scientific">Vallitalea guaymasensis</name>
    <dbReference type="NCBI Taxonomy" id="1185412"/>
    <lineage>
        <taxon>Bacteria</taxon>
        <taxon>Bacillati</taxon>
        <taxon>Bacillota</taxon>
        <taxon>Clostridia</taxon>
        <taxon>Lachnospirales</taxon>
        <taxon>Vallitaleaceae</taxon>
        <taxon>Vallitalea</taxon>
    </lineage>
</organism>
<comment type="similarity">
    <text evidence="4 11">Belongs to the NAD(P)-dependent epimerase/dehydratase family.</text>
</comment>
<dbReference type="KEGG" id="vgu:HYG85_09565"/>
<evidence type="ECO:0000256" key="5">
    <source>
        <dbReference type="ARBA" id="ARBA00013189"/>
    </source>
</evidence>
<name>A0A8J8MAE0_9FIRM</name>
<dbReference type="EMBL" id="CP058561">
    <property type="protein sequence ID" value="QUH29158.1"/>
    <property type="molecule type" value="Genomic_DNA"/>
</dbReference>
<dbReference type="GO" id="GO:0033499">
    <property type="term" value="P:galactose catabolic process via UDP-galactose, Leloir pathway"/>
    <property type="evidence" value="ECO:0007669"/>
    <property type="project" value="TreeGrafter"/>
</dbReference>
<evidence type="ECO:0000256" key="1">
    <source>
        <dbReference type="ARBA" id="ARBA00000083"/>
    </source>
</evidence>
<sequence>MAILVCGGAGYIGSHTVARLLEKGKEVIVFDNLQKGHREAVPENVKLCVGDLRDKDALDKVFSENKIEAIIDFAADSLVGESVTEPLKYYNNNMYGTMCLLEKMKEHGIKYIVFSSTAATYGEPESIPIMETDRTMPTNPYGETKLSVEKMLKWSDNAYGIKYTALRYFNAAGAHIDGHIGEDHSPESHLIPIILEVALGKREKIFIFGNDYPTEDGTCVRDYIHVTDLADAHILALERLQNGEESTVFNLGNGKGFSVKEVIEVARKVTGRTITVEEAERRAGDPAVLIASSEKAVKELGWKPEYNSLERIIESAWKWHVNNPDGFGGK</sequence>
<proteinExistence type="inferred from homology"/>
<evidence type="ECO:0000256" key="6">
    <source>
        <dbReference type="ARBA" id="ARBA00018569"/>
    </source>
</evidence>
<dbReference type="RefSeq" id="WP_212693285.1">
    <property type="nucleotide sequence ID" value="NZ_CP058561.1"/>
</dbReference>